<protein>
    <submittedName>
        <fullName evidence="2">Uncharacterized protein</fullName>
    </submittedName>
</protein>
<keyword evidence="1" id="KW-1133">Transmembrane helix</keyword>
<dbReference type="AlphaFoldDB" id="A0A7S1F178"/>
<keyword evidence="1" id="KW-0812">Transmembrane</keyword>
<dbReference type="EMBL" id="HBFQ01015601">
    <property type="protein sequence ID" value="CAD8836446.1"/>
    <property type="molecule type" value="Transcribed_RNA"/>
</dbReference>
<keyword evidence="1" id="KW-0472">Membrane</keyword>
<reference evidence="2" key="1">
    <citation type="submission" date="2021-01" db="EMBL/GenBank/DDBJ databases">
        <authorList>
            <person name="Corre E."/>
            <person name="Pelletier E."/>
            <person name="Niang G."/>
            <person name="Scheremetjew M."/>
            <person name="Finn R."/>
            <person name="Kale V."/>
            <person name="Holt S."/>
            <person name="Cochrane G."/>
            <person name="Meng A."/>
            <person name="Brown T."/>
            <person name="Cohen L."/>
        </authorList>
    </citation>
    <scope>NUCLEOTIDE SEQUENCE</scope>
</reference>
<sequence length="258" mass="29074">MGRPIESDQFVHPLPVCCCGCSIAVGTRSILFTHFFIDCLWLLGIFREVVLFKNQGIMASMSITGVFFYSAWSVLGIVLTLNALYGVHHRLETNVRIYFVYLLVCLTISAVWVCWTFGVEGHCDKDGNFLGLTLNHSYAHAYFCGTLRIASLVLTSVFVVFMVYAAWVVHSWILEVSSGRGMPHIGDLTYMKEHPADIRRNQRPDYISPGVHGLPHARRQHHYPSIYGTHESSVGMPMQGTLWGCKDHDIDYPPAPHL</sequence>
<proteinExistence type="predicted"/>
<feature type="transmembrane region" description="Helical" evidence="1">
    <location>
        <begin position="66"/>
        <end position="85"/>
    </location>
</feature>
<gene>
    <name evidence="2" type="ORF">NSCI0253_LOCUS10794</name>
</gene>
<evidence type="ECO:0000313" key="2">
    <source>
        <dbReference type="EMBL" id="CAD8836446.1"/>
    </source>
</evidence>
<feature type="transmembrane region" description="Helical" evidence="1">
    <location>
        <begin position="97"/>
        <end position="119"/>
    </location>
</feature>
<organism evidence="2">
    <name type="scientific">Noctiluca scintillans</name>
    <name type="common">Sea sparkle</name>
    <name type="synonym">Red tide dinoflagellate</name>
    <dbReference type="NCBI Taxonomy" id="2966"/>
    <lineage>
        <taxon>Eukaryota</taxon>
        <taxon>Sar</taxon>
        <taxon>Alveolata</taxon>
        <taxon>Dinophyceae</taxon>
        <taxon>Noctilucales</taxon>
        <taxon>Noctilucaceae</taxon>
        <taxon>Noctiluca</taxon>
    </lineage>
</organism>
<evidence type="ECO:0000256" key="1">
    <source>
        <dbReference type="SAM" id="Phobius"/>
    </source>
</evidence>
<name>A0A7S1F178_NOCSC</name>
<feature type="transmembrane region" description="Helical" evidence="1">
    <location>
        <begin position="139"/>
        <end position="167"/>
    </location>
</feature>
<feature type="transmembrane region" description="Helical" evidence="1">
    <location>
        <begin position="30"/>
        <end position="46"/>
    </location>
</feature>
<accession>A0A7S1F178</accession>